<gene>
    <name evidence="4" type="ORF">K435DRAFT_761136</name>
</gene>
<dbReference type="PANTHER" id="PTHR31104">
    <property type="entry name" value="PEPTIDE-N4-(N-ACETYL-BETA-GLUCOSAMINYL)ASPARAGINE AMIDASE A PROTEIN"/>
    <property type="match status" value="1"/>
</dbReference>
<feature type="chain" id="PRO_5020991478" description="Peptide N-acetyl-beta-D-glucosaminyl asparaginase amidase A N-terminal domain-containing protein" evidence="2">
    <location>
        <begin position="26"/>
        <end position="630"/>
    </location>
</feature>
<keyword evidence="2" id="KW-0732">Signal</keyword>
<dbReference type="Proteomes" id="UP000297245">
    <property type="component" value="Unassembled WGS sequence"/>
</dbReference>
<evidence type="ECO:0000259" key="3">
    <source>
        <dbReference type="Pfam" id="PF12222"/>
    </source>
</evidence>
<protein>
    <recommendedName>
        <fullName evidence="3">Peptide N-acetyl-beta-D-glucosaminyl asparaginase amidase A N-terminal domain-containing protein</fullName>
    </recommendedName>
</protein>
<dbReference type="InterPro" id="IPR021102">
    <property type="entry name" value="PNGase_A"/>
</dbReference>
<feature type="non-terminal residue" evidence="4">
    <location>
        <position position="1"/>
    </location>
</feature>
<dbReference type="EMBL" id="ML179367">
    <property type="protein sequence ID" value="THU89445.1"/>
    <property type="molecule type" value="Genomic_DNA"/>
</dbReference>
<dbReference type="AlphaFoldDB" id="A0A4V4HE27"/>
<evidence type="ECO:0000256" key="2">
    <source>
        <dbReference type="SAM" id="SignalP"/>
    </source>
</evidence>
<keyword evidence="5" id="KW-1185">Reference proteome</keyword>
<evidence type="ECO:0000256" key="1">
    <source>
        <dbReference type="SAM" id="MobiDB-lite"/>
    </source>
</evidence>
<dbReference type="OrthoDB" id="1612078at2759"/>
<dbReference type="InterPro" id="IPR056948">
    <property type="entry name" value="PNGaseA_N"/>
</dbReference>
<evidence type="ECO:0000313" key="4">
    <source>
        <dbReference type="EMBL" id="THU89445.1"/>
    </source>
</evidence>
<feature type="domain" description="Peptide N-acetyl-beta-D-glucosaminyl asparaginase amidase A N-terminal" evidence="3">
    <location>
        <begin position="81"/>
        <end position="401"/>
    </location>
</feature>
<feature type="region of interest" description="Disordered" evidence="1">
    <location>
        <begin position="605"/>
        <end position="630"/>
    </location>
</feature>
<reference evidence="4 5" key="1">
    <citation type="journal article" date="2019" name="Nat. Ecol. Evol.">
        <title>Megaphylogeny resolves global patterns of mushroom evolution.</title>
        <authorList>
            <person name="Varga T."/>
            <person name="Krizsan K."/>
            <person name="Foldi C."/>
            <person name="Dima B."/>
            <person name="Sanchez-Garcia M."/>
            <person name="Sanchez-Ramirez S."/>
            <person name="Szollosi G.J."/>
            <person name="Szarkandi J.G."/>
            <person name="Papp V."/>
            <person name="Albert L."/>
            <person name="Andreopoulos W."/>
            <person name="Angelini C."/>
            <person name="Antonin V."/>
            <person name="Barry K.W."/>
            <person name="Bougher N.L."/>
            <person name="Buchanan P."/>
            <person name="Buyck B."/>
            <person name="Bense V."/>
            <person name="Catcheside P."/>
            <person name="Chovatia M."/>
            <person name="Cooper J."/>
            <person name="Damon W."/>
            <person name="Desjardin D."/>
            <person name="Finy P."/>
            <person name="Geml J."/>
            <person name="Haridas S."/>
            <person name="Hughes K."/>
            <person name="Justo A."/>
            <person name="Karasinski D."/>
            <person name="Kautmanova I."/>
            <person name="Kiss B."/>
            <person name="Kocsube S."/>
            <person name="Kotiranta H."/>
            <person name="LaButti K.M."/>
            <person name="Lechner B.E."/>
            <person name="Liimatainen K."/>
            <person name="Lipzen A."/>
            <person name="Lukacs Z."/>
            <person name="Mihaltcheva S."/>
            <person name="Morgado L.N."/>
            <person name="Niskanen T."/>
            <person name="Noordeloos M.E."/>
            <person name="Ohm R.A."/>
            <person name="Ortiz-Santana B."/>
            <person name="Ovrebo C."/>
            <person name="Racz N."/>
            <person name="Riley R."/>
            <person name="Savchenko A."/>
            <person name="Shiryaev A."/>
            <person name="Soop K."/>
            <person name="Spirin V."/>
            <person name="Szebenyi C."/>
            <person name="Tomsovsky M."/>
            <person name="Tulloss R.E."/>
            <person name="Uehling J."/>
            <person name="Grigoriev I.V."/>
            <person name="Vagvolgyi C."/>
            <person name="Papp T."/>
            <person name="Martin F.M."/>
            <person name="Miettinen O."/>
            <person name="Hibbett D.S."/>
            <person name="Nagy L.G."/>
        </authorList>
    </citation>
    <scope>NUCLEOTIDE SEQUENCE [LARGE SCALE GENOMIC DNA]</scope>
    <source>
        <strain evidence="4 5">CBS 962.96</strain>
    </source>
</reference>
<sequence>MRLNSKIDFLVNVVLAAVALPVVLGQVTHEELEPLLTGLAQKPRELDASQLERRVPLSTDDPTVAPLVDLQVFAPPVVPKDGTSCEVVLLEHVFGDGSFGAPAIVPYSPPTDAACGEVGKWAAISLNLTVYCIGTQYDRLGVIYLSLTEIWRTSSAEPTKTGTVWTTIKDVTHFTPLFAKEGTLKMDFSNIIDPSLLLDGAFNVTLTATFHAPTDTFTTPKTSDLIIPLSNLSPNLTNYFAVDTDAGGTTNVTLPDTTVEAYVEVFCSGNSAEEFWYLNTPDEFVDAFPEETGIIGKGPFREVQVLVDDRLAGVIWPYAVIYTGGITPSNWRPLTSYGAYDAPTYWIDITPFIPVLLSEAPSHNITLRVVGQGTNPTFNSNWFLSGSIHVRTGNSKTTGRITVHNVPDLTTDTVGNVSPGNVTVWTKVTASRSLNIESELHTSEGIKKVKFSQSLSYINEATYADEGWIQSANQTTIGTITSTHQGVQVLRDAFTYPIGVFSNYSLFSEQFGGYGSEIDHTHTRALQPPTGPSHTIHSVQHAKGFIGMDDWPGLRHAINGTGATEQTFGYIDERGATYFRDVATKNDGWVKDNVWGTLRDANPPVPANQIFGDRGGPGFRRSVYERRRKP</sequence>
<dbReference type="Pfam" id="PF25156">
    <property type="entry name" value="PNGase_A_C"/>
    <property type="match status" value="1"/>
</dbReference>
<evidence type="ECO:0000313" key="5">
    <source>
        <dbReference type="Proteomes" id="UP000297245"/>
    </source>
</evidence>
<feature type="signal peptide" evidence="2">
    <location>
        <begin position="1"/>
        <end position="25"/>
    </location>
</feature>
<dbReference type="Pfam" id="PF12222">
    <property type="entry name" value="PNGaseA"/>
    <property type="match status" value="1"/>
</dbReference>
<name>A0A4V4HE27_DENBC</name>
<organism evidence="4 5">
    <name type="scientific">Dendrothele bispora (strain CBS 962.96)</name>
    <dbReference type="NCBI Taxonomy" id="1314807"/>
    <lineage>
        <taxon>Eukaryota</taxon>
        <taxon>Fungi</taxon>
        <taxon>Dikarya</taxon>
        <taxon>Basidiomycota</taxon>
        <taxon>Agaricomycotina</taxon>
        <taxon>Agaricomycetes</taxon>
        <taxon>Agaricomycetidae</taxon>
        <taxon>Agaricales</taxon>
        <taxon>Agaricales incertae sedis</taxon>
        <taxon>Dendrothele</taxon>
    </lineage>
</organism>
<proteinExistence type="predicted"/>
<accession>A0A4V4HE27</accession>